<proteinExistence type="inferred from homology"/>
<feature type="transmembrane region" description="Helical" evidence="4">
    <location>
        <begin position="126"/>
        <end position="144"/>
    </location>
</feature>
<dbReference type="EMBL" id="ML996583">
    <property type="protein sequence ID" value="KAF2753602.1"/>
    <property type="molecule type" value="Genomic_DNA"/>
</dbReference>
<feature type="transmembrane region" description="Helical" evidence="4">
    <location>
        <begin position="448"/>
        <end position="467"/>
    </location>
</feature>
<feature type="transmembrane region" description="Helical" evidence="4">
    <location>
        <begin position="285"/>
        <end position="308"/>
    </location>
</feature>
<dbReference type="InterPro" id="IPR011701">
    <property type="entry name" value="MFS"/>
</dbReference>
<feature type="transmembrane region" description="Helical" evidence="4">
    <location>
        <begin position="415"/>
        <end position="436"/>
    </location>
</feature>
<evidence type="ECO:0000256" key="4">
    <source>
        <dbReference type="SAM" id="Phobius"/>
    </source>
</evidence>
<feature type="compositionally biased region" description="Basic and acidic residues" evidence="3">
    <location>
        <begin position="1"/>
        <end position="33"/>
    </location>
</feature>
<dbReference type="Proteomes" id="UP000799437">
    <property type="component" value="Unassembled WGS sequence"/>
</dbReference>
<dbReference type="InterPro" id="IPR050327">
    <property type="entry name" value="Proton-linked_MCT"/>
</dbReference>
<evidence type="ECO:0000256" key="2">
    <source>
        <dbReference type="ARBA" id="ARBA00006727"/>
    </source>
</evidence>
<dbReference type="Gene3D" id="1.20.1250.20">
    <property type="entry name" value="MFS general substrate transporter like domains"/>
    <property type="match status" value="1"/>
</dbReference>
<dbReference type="GO" id="GO:0016020">
    <property type="term" value="C:membrane"/>
    <property type="evidence" value="ECO:0007669"/>
    <property type="project" value="UniProtKB-SubCell"/>
</dbReference>
<evidence type="ECO:0000256" key="1">
    <source>
        <dbReference type="ARBA" id="ARBA00004141"/>
    </source>
</evidence>
<feature type="transmembrane region" description="Helical" evidence="4">
    <location>
        <begin position="214"/>
        <end position="232"/>
    </location>
</feature>
<keyword evidence="4" id="KW-1133">Transmembrane helix</keyword>
<organism evidence="5 6">
    <name type="scientific">Pseudovirgaria hyperparasitica</name>
    <dbReference type="NCBI Taxonomy" id="470096"/>
    <lineage>
        <taxon>Eukaryota</taxon>
        <taxon>Fungi</taxon>
        <taxon>Dikarya</taxon>
        <taxon>Ascomycota</taxon>
        <taxon>Pezizomycotina</taxon>
        <taxon>Dothideomycetes</taxon>
        <taxon>Dothideomycetes incertae sedis</taxon>
        <taxon>Acrospermales</taxon>
        <taxon>Acrospermaceae</taxon>
        <taxon>Pseudovirgaria</taxon>
    </lineage>
</organism>
<feature type="compositionally biased region" description="Basic and acidic residues" evidence="3">
    <location>
        <begin position="47"/>
        <end position="57"/>
    </location>
</feature>
<dbReference type="GeneID" id="54485861"/>
<keyword evidence="6" id="KW-1185">Reference proteome</keyword>
<sequence length="477" mass="52189">MTRSIKEDFDEKDHHRHSLDSHDDDGPSNERPDFYPAEAAEELQPEAIERTTTRDHNTSALSRIITGRSITSTRQDPGPPPDGGLDAWLQVAMGHLVIFNTWGYISSFGVFQSYYTETLNRPPADISWVGSIQIFLLFFIGTAAGRATDAGFFRPVFVTGFVLQLIGTFMTSLSTKYWQLFLAQGVCTGLGNGLQFAPTMTLITTYFAKRRSSALGVVASGSATGGIVYSVLVRQLLPKLGFGTTVRVLGFVTMGTGLISIAFLRTRLPPRKAGPLVEWSAFKEIPYTLYCIGMFLNFWSLYFAFYYVGSFGRNMIGVSYEDSINYLLILNSVGYPGRLIPNYLADKYFGPLNSIIPFSFLSGIMFFAWSGVSNRGGLIAFSAFYGLSAAGIQSLFPATLSSLTSDLRKAGTRLGMGFTIVSFAALTGPSVAGALITNADGKYLDAQMWAGTMMLCGCFTLIAARVVKVGWRFKVKI</sequence>
<dbReference type="Pfam" id="PF07690">
    <property type="entry name" value="MFS_1"/>
    <property type="match status" value="1"/>
</dbReference>
<feature type="transmembrane region" description="Helical" evidence="4">
    <location>
        <begin position="244"/>
        <end position="264"/>
    </location>
</feature>
<dbReference type="GO" id="GO:0022857">
    <property type="term" value="F:transmembrane transporter activity"/>
    <property type="evidence" value="ECO:0007669"/>
    <property type="project" value="InterPro"/>
</dbReference>
<dbReference type="SUPFAM" id="SSF103473">
    <property type="entry name" value="MFS general substrate transporter"/>
    <property type="match status" value="1"/>
</dbReference>
<feature type="transmembrane region" description="Helical" evidence="4">
    <location>
        <begin position="181"/>
        <end position="207"/>
    </location>
</feature>
<dbReference type="InterPro" id="IPR036259">
    <property type="entry name" value="MFS_trans_sf"/>
</dbReference>
<feature type="transmembrane region" description="Helical" evidence="4">
    <location>
        <begin position="96"/>
        <end position="114"/>
    </location>
</feature>
<dbReference type="PANTHER" id="PTHR11360:SF130">
    <property type="entry name" value="MAJOR FACILITATOR SUPERFAMILY (MFS) PROFILE DOMAIN-CONTAINING PROTEIN-RELATED"/>
    <property type="match status" value="1"/>
</dbReference>
<feature type="transmembrane region" description="Helical" evidence="4">
    <location>
        <begin position="156"/>
        <end position="175"/>
    </location>
</feature>
<keyword evidence="4" id="KW-0472">Membrane</keyword>
<feature type="transmembrane region" description="Helical" evidence="4">
    <location>
        <begin position="378"/>
        <end position="403"/>
    </location>
</feature>
<dbReference type="RefSeq" id="XP_033596053.1">
    <property type="nucleotide sequence ID" value="XM_033744807.1"/>
</dbReference>
<evidence type="ECO:0000313" key="6">
    <source>
        <dbReference type="Proteomes" id="UP000799437"/>
    </source>
</evidence>
<comment type="subcellular location">
    <subcellularLocation>
        <location evidence="1">Membrane</location>
        <topology evidence="1">Multi-pass membrane protein</topology>
    </subcellularLocation>
</comment>
<feature type="region of interest" description="Disordered" evidence="3">
    <location>
        <begin position="1"/>
        <end position="58"/>
    </location>
</feature>
<evidence type="ECO:0000256" key="3">
    <source>
        <dbReference type="SAM" id="MobiDB-lite"/>
    </source>
</evidence>
<dbReference type="PANTHER" id="PTHR11360">
    <property type="entry name" value="MONOCARBOXYLATE TRANSPORTER"/>
    <property type="match status" value="1"/>
</dbReference>
<keyword evidence="4" id="KW-0812">Transmembrane</keyword>
<protein>
    <submittedName>
        <fullName evidence="5">MFS general substrate transporter</fullName>
    </submittedName>
</protein>
<comment type="similarity">
    <text evidence="2">Belongs to the major facilitator superfamily. Monocarboxylate porter (TC 2.A.1.13) family.</text>
</comment>
<name>A0A6A6VSN8_9PEZI</name>
<reference evidence="5" key="1">
    <citation type="journal article" date="2020" name="Stud. Mycol.">
        <title>101 Dothideomycetes genomes: a test case for predicting lifestyles and emergence of pathogens.</title>
        <authorList>
            <person name="Haridas S."/>
            <person name="Albert R."/>
            <person name="Binder M."/>
            <person name="Bloem J."/>
            <person name="Labutti K."/>
            <person name="Salamov A."/>
            <person name="Andreopoulos B."/>
            <person name="Baker S."/>
            <person name="Barry K."/>
            <person name="Bills G."/>
            <person name="Bluhm B."/>
            <person name="Cannon C."/>
            <person name="Castanera R."/>
            <person name="Culley D."/>
            <person name="Daum C."/>
            <person name="Ezra D."/>
            <person name="Gonzalez J."/>
            <person name="Henrissat B."/>
            <person name="Kuo A."/>
            <person name="Liang C."/>
            <person name="Lipzen A."/>
            <person name="Lutzoni F."/>
            <person name="Magnuson J."/>
            <person name="Mondo S."/>
            <person name="Nolan M."/>
            <person name="Ohm R."/>
            <person name="Pangilinan J."/>
            <person name="Park H.-J."/>
            <person name="Ramirez L."/>
            <person name="Alfaro M."/>
            <person name="Sun H."/>
            <person name="Tritt A."/>
            <person name="Yoshinaga Y."/>
            <person name="Zwiers L.-H."/>
            <person name="Turgeon B."/>
            <person name="Goodwin S."/>
            <person name="Spatafora J."/>
            <person name="Crous P."/>
            <person name="Grigoriev I."/>
        </authorList>
    </citation>
    <scope>NUCLEOTIDE SEQUENCE</scope>
    <source>
        <strain evidence="5">CBS 121739</strain>
    </source>
</reference>
<gene>
    <name evidence="5" type="ORF">EJ05DRAFT_480092</name>
</gene>
<feature type="transmembrane region" description="Helical" evidence="4">
    <location>
        <begin position="352"/>
        <end position="372"/>
    </location>
</feature>
<accession>A0A6A6VSN8</accession>
<evidence type="ECO:0000313" key="5">
    <source>
        <dbReference type="EMBL" id="KAF2753602.1"/>
    </source>
</evidence>
<dbReference type="AlphaFoldDB" id="A0A6A6VSN8"/>
<dbReference type="OrthoDB" id="6499973at2759"/>